<feature type="region of interest" description="Disordered" evidence="3">
    <location>
        <begin position="407"/>
        <end position="457"/>
    </location>
</feature>
<keyword evidence="2 5" id="KW-0808">Transferase</keyword>
<protein>
    <submittedName>
        <fullName evidence="5">Anthranilate phosphoribosyltransferase</fullName>
    </submittedName>
</protein>
<name>A0A316YZT6_9BASI</name>
<dbReference type="OrthoDB" id="427800at2759"/>
<dbReference type="RefSeq" id="XP_025594835.1">
    <property type="nucleotide sequence ID" value="XM_025741102.1"/>
</dbReference>
<accession>A0A316YZT6</accession>
<feature type="region of interest" description="Disordered" evidence="3">
    <location>
        <begin position="325"/>
        <end position="346"/>
    </location>
</feature>
<dbReference type="AlphaFoldDB" id="A0A316YZT6"/>
<evidence type="ECO:0000256" key="3">
    <source>
        <dbReference type="SAM" id="MobiDB-lite"/>
    </source>
</evidence>
<dbReference type="EMBL" id="KZ819311">
    <property type="protein sequence ID" value="PWN94556.1"/>
    <property type="molecule type" value="Genomic_DNA"/>
</dbReference>
<dbReference type="GO" id="GO:0000162">
    <property type="term" value="P:L-tryptophan biosynthetic process"/>
    <property type="evidence" value="ECO:0007669"/>
    <property type="project" value="InterPro"/>
</dbReference>
<evidence type="ECO:0000313" key="5">
    <source>
        <dbReference type="EMBL" id="PWN94556.1"/>
    </source>
</evidence>
<dbReference type="SUPFAM" id="SSF52418">
    <property type="entry name" value="Nucleoside phosphorylase/phosphoribosyltransferase catalytic domain"/>
    <property type="match status" value="1"/>
</dbReference>
<gene>
    <name evidence="5" type="ORF">FA09DRAFT_323816</name>
</gene>
<evidence type="ECO:0000313" key="6">
    <source>
        <dbReference type="Proteomes" id="UP000245946"/>
    </source>
</evidence>
<evidence type="ECO:0000259" key="4">
    <source>
        <dbReference type="Pfam" id="PF00591"/>
    </source>
</evidence>
<keyword evidence="1 5" id="KW-0328">Glycosyltransferase</keyword>
<evidence type="ECO:0000256" key="1">
    <source>
        <dbReference type="ARBA" id="ARBA00022676"/>
    </source>
</evidence>
<keyword evidence="6" id="KW-1185">Reference proteome</keyword>
<dbReference type="GO" id="GO:0005829">
    <property type="term" value="C:cytosol"/>
    <property type="evidence" value="ECO:0007669"/>
    <property type="project" value="TreeGrafter"/>
</dbReference>
<feature type="compositionally biased region" description="Basic and acidic residues" evidence="3">
    <location>
        <begin position="411"/>
        <end position="440"/>
    </location>
</feature>
<sequence>MHSLDTFRPLLKALVLSLSPPHASRAPGAPLSASQLHSLLAHLADADFTSNVAHHALLGAALTALRLSGLDAQPETLALASEVFLARSIGVHVPPPPPQQADEEAVYTGTLDLVGTGGDGQDTFNVSTTAAIVAAGVPGVRVCKHGARASSSTSGSADLLMALSIPLPQLQPALLAPLLSSLDFVFLFATLYHPSLGPLAPIRRALGFPTLFNVLGPLINPARPQRCVLGVHSPALGQTFAEALRRRGTQRAWVVCGKEGLDEISCEGETDLWELKDGQIRHRLISPASFGLSSHPLSHVCSYSASENAAIVLRMLSSAEASLPSAPLSAPEELGEAERGGRDLPPIPKGARLRALADYTLLQAAALLHVAGHGKTLPESVELARTSMRSGAARTALEAFRHTSQEAVAAEENKVKAQEEQEEEQRSRREEDLKKEREGDEFYYAPGRTRDMAVGTE</sequence>
<dbReference type="GO" id="GO:0004048">
    <property type="term" value="F:anthranilate phosphoribosyltransferase activity"/>
    <property type="evidence" value="ECO:0007669"/>
    <property type="project" value="InterPro"/>
</dbReference>
<organism evidence="5 6">
    <name type="scientific">Tilletiopsis washingtonensis</name>
    <dbReference type="NCBI Taxonomy" id="58919"/>
    <lineage>
        <taxon>Eukaryota</taxon>
        <taxon>Fungi</taxon>
        <taxon>Dikarya</taxon>
        <taxon>Basidiomycota</taxon>
        <taxon>Ustilaginomycotina</taxon>
        <taxon>Exobasidiomycetes</taxon>
        <taxon>Entylomatales</taxon>
        <taxon>Entylomatales incertae sedis</taxon>
        <taxon>Tilletiopsis</taxon>
    </lineage>
</organism>
<dbReference type="InterPro" id="IPR005940">
    <property type="entry name" value="Anthranilate_Pribosyl_Tfrase"/>
</dbReference>
<evidence type="ECO:0000256" key="2">
    <source>
        <dbReference type="ARBA" id="ARBA00022679"/>
    </source>
</evidence>
<dbReference type="PANTHER" id="PTHR43285">
    <property type="entry name" value="ANTHRANILATE PHOSPHORIBOSYLTRANSFERASE"/>
    <property type="match status" value="1"/>
</dbReference>
<dbReference type="NCBIfam" id="TIGR01245">
    <property type="entry name" value="trpD"/>
    <property type="match status" value="1"/>
</dbReference>
<reference evidence="5 6" key="1">
    <citation type="journal article" date="2018" name="Mol. Biol. Evol.">
        <title>Broad Genomic Sampling Reveals a Smut Pathogenic Ancestry of the Fungal Clade Ustilaginomycotina.</title>
        <authorList>
            <person name="Kijpornyongpan T."/>
            <person name="Mondo S.J."/>
            <person name="Barry K."/>
            <person name="Sandor L."/>
            <person name="Lee J."/>
            <person name="Lipzen A."/>
            <person name="Pangilinan J."/>
            <person name="LaButti K."/>
            <person name="Hainaut M."/>
            <person name="Henrissat B."/>
            <person name="Grigoriev I.V."/>
            <person name="Spatafora J.W."/>
            <person name="Aime M.C."/>
        </authorList>
    </citation>
    <scope>NUCLEOTIDE SEQUENCE [LARGE SCALE GENOMIC DNA]</scope>
    <source>
        <strain evidence="5 6">MCA 4186</strain>
    </source>
</reference>
<dbReference type="Pfam" id="PF00591">
    <property type="entry name" value="Glycos_transf_3"/>
    <property type="match status" value="1"/>
</dbReference>
<proteinExistence type="predicted"/>
<dbReference type="Gene3D" id="3.40.1030.10">
    <property type="entry name" value="Nucleoside phosphorylase/phosphoribosyltransferase catalytic domain"/>
    <property type="match status" value="1"/>
</dbReference>
<dbReference type="GeneID" id="37268646"/>
<dbReference type="InterPro" id="IPR035902">
    <property type="entry name" value="Nuc_phospho_transferase"/>
</dbReference>
<dbReference type="STRING" id="58919.A0A316YZT6"/>
<feature type="domain" description="Glycosyl transferase family 3" evidence="4">
    <location>
        <begin position="110"/>
        <end position="320"/>
    </location>
</feature>
<dbReference type="Proteomes" id="UP000245946">
    <property type="component" value="Unassembled WGS sequence"/>
</dbReference>
<dbReference type="PANTHER" id="PTHR43285:SF2">
    <property type="entry name" value="ANTHRANILATE PHOSPHORIBOSYLTRANSFERASE"/>
    <property type="match status" value="1"/>
</dbReference>
<dbReference type="InterPro" id="IPR000312">
    <property type="entry name" value="Glycosyl_Trfase_fam3"/>
</dbReference>